<feature type="compositionally biased region" description="Low complexity" evidence="1">
    <location>
        <begin position="1"/>
        <end position="28"/>
    </location>
</feature>
<dbReference type="Proteomes" id="UP000518206">
    <property type="component" value="Unassembled WGS sequence"/>
</dbReference>
<reference evidence="3 4" key="1">
    <citation type="submission" date="2020-08" db="EMBL/GenBank/DDBJ databases">
        <title>The Agave Microbiome: Exploring the role of microbial communities in plant adaptations to desert environments.</title>
        <authorList>
            <person name="Partida-Martinez L.P."/>
        </authorList>
    </citation>
    <scope>NUCLEOTIDE SEQUENCE [LARGE SCALE GENOMIC DNA]</scope>
    <source>
        <strain evidence="3 4">RAS26</strain>
    </source>
</reference>
<evidence type="ECO:0000256" key="2">
    <source>
        <dbReference type="SAM" id="Phobius"/>
    </source>
</evidence>
<feature type="transmembrane region" description="Helical" evidence="2">
    <location>
        <begin position="52"/>
        <end position="71"/>
    </location>
</feature>
<evidence type="ECO:0000256" key="1">
    <source>
        <dbReference type="SAM" id="MobiDB-lite"/>
    </source>
</evidence>
<dbReference type="RefSeq" id="WP_183295327.1">
    <property type="nucleotide sequence ID" value="NZ_JACHVX010000002.1"/>
</dbReference>
<sequence>MSTSDPRPGSTSPGSTPSGTDVPAPAARAADERDDLFPGPHAPRRTGPAGHLLGTVVGLLLVPSALAVALVGESRILVAQTDGWDASTDAVGIVLVSVGVLLLAATVYLGVWSPTVPIVGGLVTAVAGGVFLYAPSLARETVLAVLDGTSWRTTGGTATVAATSGTVLLTGALVLVAGLTAWQSRRRGKAIGDWRARHGAHAAEADRAAAEAA</sequence>
<gene>
    <name evidence="3" type="ORF">FHR80_001279</name>
</gene>
<feature type="region of interest" description="Disordered" evidence="1">
    <location>
        <begin position="1"/>
        <end position="44"/>
    </location>
</feature>
<evidence type="ECO:0000313" key="4">
    <source>
        <dbReference type="Proteomes" id="UP000518206"/>
    </source>
</evidence>
<feature type="transmembrane region" description="Helical" evidence="2">
    <location>
        <begin position="91"/>
        <end position="111"/>
    </location>
</feature>
<proteinExistence type="predicted"/>
<feature type="transmembrane region" description="Helical" evidence="2">
    <location>
        <begin position="118"/>
        <end position="138"/>
    </location>
</feature>
<dbReference type="EMBL" id="JACHVX010000002">
    <property type="protein sequence ID" value="MBB2922367.1"/>
    <property type="molecule type" value="Genomic_DNA"/>
</dbReference>
<accession>A0A7W4UE39</accession>
<feature type="transmembrane region" description="Helical" evidence="2">
    <location>
        <begin position="158"/>
        <end position="182"/>
    </location>
</feature>
<keyword evidence="2" id="KW-1133">Transmembrane helix</keyword>
<dbReference type="AlphaFoldDB" id="A0A7W4UE39"/>
<name>A0A7W4UE39_9CELL</name>
<comment type="caution">
    <text evidence="3">The sequence shown here is derived from an EMBL/GenBank/DDBJ whole genome shotgun (WGS) entry which is preliminary data.</text>
</comment>
<evidence type="ECO:0000313" key="3">
    <source>
        <dbReference type="EMBL" id="MBB2922367.1"/>
    </source>
</evidence>
<keyword evidence="2" id="KW-0472">Membrane</keyword>
<protein>
    <submittedName>
        <fullName evidence="3">Uncharacterized protein</fullName>
    </submittedName>
</protein>
<reference evidence="3 4" key="2">
    <citation type="submission" date="2020-08" db="EMBL/GenBank/DDBJ databases">
        <authorList>
            <person name="Partida-Martinez L."/>
            <person name="Huntemann M."/>
            <person name="Clum A."/>
            <person name="Wang J."/>
            <person name="Palaniappan K."/>
            <person name="Ritter S."/>
            <person name="Chen I.-M."/>
            <person name="Stamatis D."/>
            <person name="Reddy T."/>
            <person name="O'Malley R."/>
            <person name="Daum C."/>
            <person name="Shapiro N."/>
            <person name="Ivanova N."/>
            <person name="Kyrpides N."/>
            <person name="Woyke T."/>
        </authorList>
    </citation>
    <scope>NUCLEOTIDE SEQUENCE [LARGE SCALE GENOMIC DNA]</scope>
    <source>
        <strain evidence="3 4">RAS26</strain>
    </source>
</reference>
<keyword evidence="2" id="KW-0812">Transmembrane</keyword>
<organism evidence="3 4">
    <name type="scientific">Cellulomonas cellasea</name>
    <dbReference type="NCBI Taxonomy" id="43670"/>
    <lineage>
        <taxon>Bacteria</taxon>
        <taxon>Bacillati</taxon>
        <taxon>Actinomycetota</taxon>
        <taxon>Actinomycetes</taxon>
        <taxon>Micrococcales</taxon>
        <taxon>Cellulomonadaceae</taxon>
        <taxon>Cellulomonas</taxon>
    </lineage>
</organism>